<dbReference type="Pfam" id="PF02221">
    <property type="entry name" value="E1_DerP2_DerF2"/>
    <property type="match status" value="1"/>
</dbReference>
<accession>A0A9N8VB97</accession>
<protein>
    <recommendedName>
        <fullName evidence="1">Phosphatidylglycerol/phosphatidylinositol transfer protein</fullName>
    </recommendedName>
</protein>
<comment type="caution">
    <text evidence="3">The sequence shown here is derived from an EMBL/GenBank/DDBJ whole genome shotgun (WGS) entry which is preliminary data.</text>
</comment>
<reference evidence="3" key="1">
    <citation type="submission" date="2021-06" db="EMBL/GenBank/DDBJ databases">
        <authorList>
            <person name="Kallberg Y."/>
            <person name="Tangrot J."/>
            <person name="Rosling A."/>
        </authorList>
    </citation>
    <scope>NUCLEOTIDE SEQUENCE</scope>
    <source>
        <strain evidence="3">87-6 pot B 2015</strain>
    </source>
</reference>
<dbReference type="EMBL" id="CAJVPP010000169">
    <property type="protein sequence ID" value="CAG8450405.1"/>
    <property type="molecule type" value="Genomic_DNA"/>
</dbReference>
<dbReference type="InterPro" id="IPR003172">
    <property type="entry name" value="ML_dom"/>
</dbReference>
<organism evidence="3 4">
    <name type="scientific">Funneliformis mosseae</name>
    <name type="common">Endomycorrhizal fungus</name>
    <name type="synonym">Glomus mosseae</name>
    <dbReference type="NCBI Taxonomy" id="27381"/>
    <lineage>
        <taxon>Eukaryota</taxon>
        <taxon>Fungi</taxon>
        <taxon>Fungi incertae sedis</taxon>
        <taxon>Mucoromycota</taxon>
        <taxon>Glomeromycotina</taxon>
        <taxon>Glomeromycetes</taxon>
        <taxon>Glomerales</taxon>
        <taxon>Glomeraceae</taxon>
        <taxon>Funneliformis</taxon>
    </lineage>
</organism>
<feature type="domain" description="MD-2-related lipid-recognition" evidence="2">
    <location>
        <begin position="39"/>
        <end position="132"/>
    </location>
</feature>
<gene>
    <name evidence="3" type="ORF">FMOSSE_LOCUS1473</name>
</gene>
<proteinExistence type="predicted"/>
<evidence type="ECO:0000259" key="2">
    <source>
        <dbReference type="Pfam" id="PF02221"/>
    </source>
</evidence>
<evidence type="ECO:0000256" key="1">
    <source>
        <dbReference type="ARBA" id="ARBA00016056"/>
    </source>
</evidence>
<keyword evidence="4" id="KW-1185">Reference proteome</keyword>
<dbReference type="Proteomes" id="UP000789375">
    <property type="component" value="Unassembled WGS sequence"/>
</dbReference>
<dbReference type="SUPFAM" id="SSF81296">
    <property type="entry name" value="E set domains"/>
    <property type="match status" value="1"/>
</dbReference>
<dbReference type="InterPro" id="IPR014756">
    <property type="entry name" value="Ig_E-set"/>
</dbReference>
<dbReference type="AlphaFoldDB" id="A0A9N8VB97"/>
<dbReference type="Gene3D" id="2.60.40.770">
    <property type="match status" value="1"/>
</dbReference>
<evidence type="ECO:0000313" key="4">
    <source>
        <dbReference type="Proteomes" id="UP000789375"/>
    </source>
</evidence>
<name>A0A9N8VB97_FUNMO</name>
<evidence type="ECO:0000313" key="3">
    <source>
        <dbReference type="EMBL" id="CAG8450405.1"/>
    </source>
</evidence>
<sequence length="135" mass="14449">MVNAIPHKLLKRSSYYSCPPTGLSTPPALLHASFASVSKNKYKATVSGTFTDKVTKKTKLVIAFVGDSGRTPIAHPNIFAACTGSGCPIKPGVKYNQTVEFQVPDKLSKQFDMVLSVANSESNILGCIEFNVGPE</sequence>